<evidence type="ECO:0000313" key="1">
    <source>
        <dbReference type="EMBL" id="MBX68023.1"/>
    </source>
</evidence>
<name>A0A2P2QM23_RHIMU</name>
<dbReference type="AlphaFoldDB" id="A0A2P2QM23"/>
<dbReference type="EMBL" id="GGEC01087539">
    <property type="protein sequence ID" value="MBX68023.1"/>
    <property type="molecule type" value="Transcribed_RNA"/>
</dbReference>
<accession>A0A2P2QM23</accession>
<proteinExistence type="predicted"/>
<reference evidence="1" key="1">
    <citation type="submission" date="2018-02" db="EMBL/GenBank/DDBJ databases">
        <title>Rhizophora mucronata_Transcriptome.</title>
        <authorList>
            <person name="Meera S.P."/>
            <person name="Sreeshan A."/>
            <person name="Augustine A."/>
        </authorList>
    </citation>
    <scope>NUCLEOTIDE SEQUENCE</scope>
    <source>
        <tissue evidence="1">Leaf</tissue>
    </source>
</reference>
<sequence>MLRKPMKTFITLKANMLQLQLQETLITINCINRAVNQNTSDSNPHKSLACDNSTHGTPISTTLLYCTQRHQEARYKN</sequence>
<protein>
    <submittedName>
        <fullName evidence="1">Uncharacterized protein</fullName>
    </submittedName>
</protein>
<organism evidence="1">
    <name type="scientific">Rhizophora mucronata</name>
    <name type="common">Asiatic mangrove</name>
    <dbReference type="NCBI Taxonomy" id="61149"/>
    <lineage>
        <taxon>Eukaryota</taxon>
        <taxon>Viridiplantae</taxon>
        <taxon>Streptophyta</taxon>
        <taxon>Embryophyta</taxon>
        <taxon>Tracheophyta</taxon>
        <taxon>Spermatophyta</taxon>
        <taxon>Magnoliopsida</taxon>
        <taxon>eudicotyledons</taxon>
        <taxon>Gunneridae</taxon>
        <taxon>Pentapetalae</taxon>
        <taxon>rosids</taxon>
        <taxon>fabids</taxon>
        <taxon>Malpighiales</taxon>
        <taxon>Rhizophoraceae</taxon>
        <taxon>Rhizophora</taxon>
    </lineage>
</organism>